<dbReference type="OrthoDB" id="418245at2759"/>
<accession>A0A443RU21</accession>
<keyword evidence="4" id="KW-1185">Reference proteome</keyword>
<evidence type="ECO:0000259" key="2">
    <source>
        <dbReference type="PROSITE" id="PS50041"/>
    </source>
</evidence>
<evidence type="ECO:0000313" key="4">
    <source>
        <dbReference type="Proteomes" id="UP000288716"/>
    </source>
</evidence>
<dbReference type="Gene3D" id="3.10.100.10">
    <property type="entry name" value="Mannose-Binding Protein A, subunit A"/>
    <property type="match status" value="1"/>
</dbReference>
<protein>
    <recommendedName>
        <fullName evidence="2">C-type lectin domain-containing protein</fullName>
    </recommendedName>
</protein>
<dbReference type="InterPro" id="IPR016186">
    <property type="entry name" value="C-type_lectin-like/link_sf"/>
</dbReference>
<feature type="non-terminal residue" evidence="3">
    <location>
        <position position="1"/>
    </location>
</feature>
<dbReference type="SUPFAM" id="SSF56436">
    <property type="entry name" value="C-type lectin-like"/>
    <property type="match status" value="1"/>
</dbReference>
<feature type="signal peptide" evidence="1">
    <location>
        <begin position="1"/>
        <end position="15"/>
    </location>
</feature>
<keyword evidence="1" id="KW-0732">Signal</keyword>
<evidence type="ECO:0000256" key="1">
    <source>
        <dbReference type="SAM" id="SignalP"/>
    </source>
</evidence>
<dbReference type="AlphaFoldDB" id="A0A443RU21"/>
<dbReference type="PANTHER" id="PTHR22803">
    <property type="entry name" value="MANNOSE, PHOSPHOLIPASE, LECTIN RECEPTOR RELATED"/>
    <property type="match status" value="1"/>
</dbReference>
<proteinExistence type="predicted"/>
<feature type="chain" id="PRO_5019203751" description="C-type lectin domain-containing protein" evidence="1">
    <location>
        <begin position="16"/>
        <end position="123"/>
    </location>
</feature>
<organism evidence="3 4">
    <name type="scientific">Leptotrombidium deliense</name>
    <dbReference type="NCBI Taxonomy" id="299467"/>
    <lineage>
        <taxon>Eukaryota</taxon>
        <taxon>Metazoa</taxon>
        <taxon>Ecdysozoa</taxon>
        <taxon>Arthropoda</taxon>
        <taxon>Chelicerata</taxon>
        <taxon>Arachnida</taxon>
        <taxon>Acari</taxon>
        <taxon>Acariformes</taxon>
        <taxon>Trombidiformes</taxon>
        <taxon>Prostigmata</taxon>
        <taxon>Anystina</taxon>
        <taxon>Parasitengona</taxon>
        <taxon>Trombiculoidea</taxon>
        <taxon>Trombiculidae</taxon>
        <taxon>Leptotrombidium</taxon>
    </lineage>
</organism>
<name>A0A443RU21_9ACAR</name>
<dbReference type="EMBL" id="NCKV01032986">
    <property type="protein sequence ID" value="RWS18881.1"/>
    <property type="molecule type" value="Genomic_DNA"/>
</dbReference>
<dbReference type="VEuPathDB" id="VectorBase:LDEU013159"/>
<dbReference type="InterPro" id="IPR050111">
    <property type="entry name" value="C-type_lectin/snaclec_domain"/>
</dbReference>
<dbReference type="CDD" id="cd00037">
    <property type="entry name" value="CLECT"/>
    <property type="match status" value="1"/>
</dbReference>
<reference evidence="3 4" key="1">
    <citation type="journal article" date="2018" name="Gigascience">
        <title>Genomes of trombidid mites reveal novel predicted allergens and laterally-transferred genes associated with secondary metabolism.</title>
        <authorList>
            <person name="Dong X."/>
            <person name="Chaisiri K."/>
            <person name="Xia D."/>
            <person name="Armstrong S.D."/>
            <person name="Fang Y."/>
            <person name="Donnelly M.J."/>
            <person name="Kadowaki T."/>
            <person name="McGarry J.W."/>
            <person name="Darby A.C."/>
            <person name="Makepeace B.L."/>
        </authorList>
    </citation>
    <scope>NUCLEOTIDE SEQUENCE [LARGE SCALE GENOMIC DNA]</scope>
    <source>
        <strain evidence="3">UoL-UT</strain>
    </source>
</reference>
<dbReference type="InterPro" id="IPR016187">
    <property type="entry name" value="CTDL_fold"/>
</dbReference>
<feature type="domain" description="C-type lectin" evidence="2">
    <location>
        <begin position="22"/>
        <end position="114"/>
    </location>
</feature>
<dbReference type="InterPro" id="IPR001304">
    <property type="entry name" value="C-type_lectin-like"/>
</dbReference>
<dbReference type="Proteomes" id="UP000288716">
    <property type="component" value="Unassembled WGS sequence"/>
</dbReference>
<evidence type="ECO:0000313" key="3">
    <source>
        <dbReference type="EMBL" id="RWS18881.1"/>
    </source>
</evidence>
<dbReference type="Pfam" id="PF00059">
    <property type="entry name" value="Lectin_C"/>
    <property type="match status" value="1"/>
</dbReference>
<dbReference type="PROSITE" id="PS50041">
    <property type="entry name" value="C_TYPE_LECTIN_2"/>
    <property type="match status" value="1"/>
</dbReference>
<comment type="caution">
    <text evidence="3">The sequence shown here is derived from an EMBL/GenBank/DDBJ whole genome shotgun (WGS) entry which is preliminary data.</text>
</comment>
<gene>
    <name evidence="3" type="ORF">B4U80_14536</name>
</gene>
<sequence>FEMIIPISIFLLISGSDDWTTYEGHCYHVSSVEHTFNVGQTYCHKRNAKYVSIRSAEQNRFISNLAVLKDIWLNGQQESLNSQTFKWLDGNVFNYTNWYSGAPEMIHEDYINCIYTKSDEIIK</sequence>
<dbReference type="SMART" id="SM00034">
    <property type="entry name" value="CLECT"/>
    <property type="match status" value="1"/>
</dbReference>